<protein>
    <submittedName>
        <fullName evidence="9">Peptidyl-dipeptidase Dcp</fullName>
        <ecNumber evidence="9">3.4.15.5</ecNumber>
    </submittedName>
</protein>
<reference evidence="9 10" key="2">
    <citation type="journal article" date="2010" name="Stand. Genomic Sci.">
        <title>Complete genome sequence of Nakamurella multipartita type strain (Y-104).</title>
        <authorList>
            <person name="Tice H."/>
            <person name="Mayilraj S."/>
            <person name="Sims D."/>
            <person name="Lapidus A."/>
            <person name="Nolan M."/>
            <person name="Lucas S."/>
            <person name="Glavina Del Rio T."/>
            <person name="Copeland A."/>
            <person name="Cheng J.F."/>
            <person name="Meincke L."/>
            <person name="Bruce D."/>
            <person name="Goodwin L."/>
            <person name="Pitluck S."/>
            <person name="Ivanova N."/>
            <person name="Mavromatis K."/>
            <person name="Ovchinnikova G."/>
            <person name="Pati A."/>
            <person name="Chen A."/>
            <person name="Palaniappan K."/>
            <person name="Land M."/>
            <person name="Hauser L."/>
            <person name="Chang Y.J."/>
            <person name="Jeffries C.D."/>
            <person name="Detter J.C."/>
            <person name="Brettin T."/>
            <person name="Rohde M."/>
            <person name="Goker M."/>
            <person name="Bristow J."/>
            <person name="Eisen J.A."/>
            <person name="Markowitz V."/>
            <person name="Hugenholtz P."/>
            <person name="Kyrpides N.C."/>
            <person name="Klenk H.P."/>
            <person name="Chen F."/>
        </authorList>
    </citation>
    <scope>NUCLEOTIDE SEQUENCE [LARGE SCALE GENOMIC DNA]</scope>
    <source>
        <strain evidence="10">ATCC 700099 / DSM 44233 / CIP 104796 / JCM 9543 / NBRC 105858 / Y-104</strain>
    </source>
</reference>
<dbReference type="OrthoDB" id="9773538at2"/>
<dbReference type="FunFam" id="3.40.390.10:FF:000009">
    <property type="entry name" value="Oligopeptidase A"/>
    <property type="match status" value="1"/>
</dbReference>
<proteinExistence type="inferred from homology"/>
<keyword evidence="3 7" id="KW-0479">Metal-binding</keyword>
<dbReference type="GO" id="GO:0004180">
    <property type="term" value="F:carboxypeptidase activity"/>
    <property type="evidence" value="ECO:0007669"/>
    <property type="project" value="UniProtKB-KW"/>
</dbReference>
<keyword evidence="10" id="KW-1185">Reference proteome</keyword>
<dbReference type="GO" id="GO:0004222">
    <property type="term" value="F:metalloendopeptidase activity"/>
    <property type="evidence" value="ECO:0007669"/>
    <property type="project" value="InterPro"/>
</dbReference>
<dbReference type="Proteomes" id="UP000002218">
    <property type="component" value="Chromosome"/>
</dbReference>
<dbReference type="PANTHER" id="PTHR43660:SF1">
    <property type="entry name" value="DIPEPTIDYL CARBOXYPEPTIDASE"/>
    <property type="match status" value="1"/>
</dbReference>
<dbReference type="GO" id="GO:0008241">
    <property type="term" value="F:peptidyl-dipeptidase activity"/>
    <property type="evidence" value="ECO:0007669"/>
    <property type="project" value="UniProtKB-EC"/>
</dbReference>
<comment type="similarity">
    <text evidence="1 7">Belongs to the peptidase M3 family.</text>
</comment>
<sequence>MYDVAEPSTLPFQLPPFPQIRTDDLEPAFLAAMAEHQAQVRAIADNVQEPTLANTIVELERAGTRLVRVSSTFFNLTGTCSTEALRAVEARVVPALTAHYDRIRLDPALFARIDAIARAEAAAPTLTGEDAQLLRRYHLDFVLAGAGLDEQGRRRLAELNEQLSTLTTRFGQNLLQATEAAVVVVDDVAELDGLSPDAIAAAAAAAADRGLTGKYVISLVLPTGQPLLKVLRNRDVRRRLFEASVHRAEGGEHDNRPLVLQIATLRARRAQLLGFATHADATVADQTVGSLAAMDEFLGRLVGPAVANARAEAELLAAAAAADGVDKLAPWDWAYYSERIYTERYQVDTAALRPYFELERVLTDGVFAAARGLFGIELVPRTDLVGYHPEVRIWEVRDAHGEPIGLFLGDYFAREGKRGGAWMSSFVDQNELMGTPPVIVNVLNIPHPAAGEPALLTLDELRTLFHEFGHALHGLLSRVRYPRFSGTNVPRDFVEYPSQVNEMWIFWPEVMAGYARHVHTGEPLAAAVVDSIRAAQLWGEGFATVEYLAATLLDQAWHRLGPDDVVPDVVEFERAALAAAGIDLALVPPRYRSTYFQHIFDGGYSAGYYSYIWSEVLDADTVDMITENGGLTRANGDHLRATLLSVGGSVPALDAFRALRGRDARIEPLLRRRGLDRTG</sequence>
<dbReference type="Gene3D" id="3.40.390.10">
    <property type="entry name" value="Collagenase (Catalytic Domain)"/>
    <property type="match status" value="1"/>
</dbReference>
<dbReference type="InParanoid" id="C8XB53"/>
<dbReference type="CDD" id="cd06456">
    <property type="entry name" value="M3A_DCP"/>
    <property type="match status" value="1"/>
</dbReference>
<evidence type="ECO:0000256" key="1">
    <source>
        <dbReference type="ARBA" id="ARBA00006040"/>
    </source>
</evidence>
<dbReference type="InterPro" id="IPR024077">
    <property type="entry name" value="Neurolysin/TOP_dom2"/>
</dbReference>
<accession>C8XB53</accession>
<dbReference type="SUPFAM" id="SSF55486">
    <property type="entry name" value="Metalloproteases ('zincins'), catalytic domain"/>
    <property type="match status" value="1"/>
</dbReference>
<dbReference type="InterPro" id="IPR045090">
    <property type="entry name" value="Pept_M3A_M3B"/>
</dbReference>
<comment type="cofactor">
    <cofactor evidence="7">
        <name>Zn(2+)</name>
        <dbReference type="ChEBI" id="CHEBI:29105"/>
    </cofactor>
    <text evidence="7">Binds 1 zinc ion.</text>
</comment>
<dbReference type="EMBL" id="CP001737">
    <property type="protein sequence ID" value="ACV81345.1"/>
    <property type="molecule type" value="Genomic_DNA"/>
</dbReference>
<gene>
    <name evidence="9" type="ordered locus">Namu_5074</name>
</gene>
<dbReference type="KEGG" id="nml:Namu_5074"/>
<dbReference type="InterPro" id="IPR024079">
    <property type="entry name" value="MetalloPept_cat_dom_sf"/>
</dbReference>
<evidence type="ECO:0000256" key="7">
    <source>
        <dbReference type="RuleBase" id="RU003435"/>
    </source>
</evidence>
<keyword evidence="4 7" id="KW-0378">Hydrolase</keyword>
<evidence type="ECO:0000256" key="6">
    <source>
        <dbReference type="ARBA" id="ARBA00023049"/>
    </source>
</evidence>
<organism evidence="9 10">
    <name type="scientific">Nakamurella multipartita (strain ATCC 700099 / DSM 44233 / CIP 104796 / JCM 9543 / NBRC 105858 / Y-104)</name>
    <name type="common">Microsphaera multipartita</name>
    <dbReference type="NCBI Taxonomy" id="479431"/>
    <lineage>
        <taxon>Bacteria</taxon>
        <taxon>Bacillati</taxon>
        <taxon>Actinomycetota</taxon>
        <taxon>Actinomycetes</taxon>
        <taxon>Nakamurellales</taxon>
        <taxon>Nakamurellaceae</taxon>
        <taxon>Nakamurella</taxon>
    </lineage>
</organism>
<feature type="domain" description="Peptidase M3A/M3B catalytic" evidence="8">
    <location>
        <begin position="228"/>
        <end position="674"/>
    </location>
</feature>
<dbReference type="HOGENOM" id="CLU_001805_4_0_11"/>
<evidence type="ECO:0000259" key="8">
    <source>
        <dbReference type="Pfam" id="PF01432"/>
    </source>
</evidence>
<evidence type="ECO:0000256" key="5">
    <source>
        <dbReference type="ARBA" id="ARBA00022833"/>
    </source>
</evidence>
<dbReference type="eggNOG" id="COG0339">
    <property type="taxonomic scope" value="Bacteria"/>
</dbReference>
<dbReference type="STRING" id="479431.Namu_5074"/>
<dbReference type="EC" id="3.4.15.5" evidence="9"/>
<dbReference type="Gene3D" id="1.10.1370.10">
    <property type="entry name" value="Neurolysin, domain 3"/>
    <property type="match status" value="1"/>
</dbReference>
<dbReference type="InterPro" id="IPR034005">
    <property type="entry name" value="M3A_DCP"/>
</dbReference>
<evidence type="ECO:0000256" key="4">
    <source>
        <dbReference type="ARBA" id="ARBA00022801"/>
    </source>
</evidence>
<keyword evidence="2 7" id="KW-0645">Protease</keyword>
<evidence type="ECO:0000313" key="9">
    <source>
        <dbReference type="EMBL" id="ACV81345.1"/>
    </source>
</evidence>
<dbReference type="GO" id="GO:0006508">
    <property type="term" value="P:proteolysis"/>
    <property type="evidence" value="ECO:0007669"/>
    <property type="project" value="UniProtKB-KW"/>
</dbReference>
<keyword evidence="5 7" id="KW-0862">Zinc</keyword>
<dbReference type="AlphaFoldDB" id="C8XB53"/>
<evidence type="ECO:0000256" key="2">
    <source>
        <dbReference type="ARBA" id="ARBA00022670"/>
    </source>
</evidence>
<evidence type="ECO:0000256" key="3">
    <source>
        <dbReference type="ARBA" id="ARBA00022723"/>
    </source>
</evidence>
<keyword evidence="9" id="KW-0121">Carboxypeptidase</keyword>
<dbReference type="GO" id="GO:0005829">
    <property type="term" value="C:cytosol"/>
    <property type="evidence" value="ECO:0007669"/>
    <property type="project" value="TreeGrafter"/>
</dbReference>
<reference evidence="10" key="1">
    <citation type="submission" date="2009-09" db="EMBL/GenBank/DDBJ databases">
        <title>The complete genome of Nakamurella multipartita DSM 44233.</title>
        <authorList>
            <consortium name="US DOE Joint Genome Institute (JGI-PGF)"/>
            <person name="Lucas S."/>
            <person name="Copeland A."/>
            <person name="Lapidus A."/>
            <person name="Glavina del Rio T."/>
            <person name="Dalin E."/>
            <person name="Tice H."/>
            <person name="Bruce D."/>
            <person name="Goodwin L."/>
            <person name="Pitluck S."/>
            <person name="Kyrpides N."/>
            <person name="Mavromatis K."/>
            <person name="Ivanova N."/>
            <person name="Ovchinnikova G."/>
            <person name="Sims D."/>
            <person name="Meincke L."/>
            <person name="Brettin T."/>
            <person name="Detter J.C."/>
            <person name="Han C."/>
            <person name="Larimer F."/>
            <person name="Land M."/>
            <person name="Hauser L."/>
            <person name="Markowitz V."/>
            <person name="Cheng J.-F."/>
            <person name="Hugenholtz P."/>
            <person name="Woyke T."/>
            <person name="Wu D."/>
            <person name="Klenk H.-P."/>
            <person name="Eisen J.A."/>
        </authorList>
    </citation>
    <scope>NUCLEOTIDE SEQUENCE [LARGE SCALE GENOMIC DNA]</scope>
    <source>
        <strain evidence="10">ATCC 700099 / DSM 44233 / CIP 104796 / JCM 9543 / NBRC 105858 / Y-104</strain>
    </source>
</reference>
<evidence type="ECO:0000313" key="10">
    <source>
        <dbReference type="Proteomes" id="UP000002218"/>
    </source>
</evidence>
<dbReference type="GO" id="GO:0046872">
    <property type="term" value="F:metal ion binding"/>
    <property type="evidence" value="ECO:0007669"/>
    <property type="project" value="UniProtKB-UniRule"/>
</dbReference>
<name>C8XB53_NAKMY</name>
<dbReference type="PANTHER" id="PTHR43660">
    <property type="entry name" value="DIPEPTIDYL CARBOXYPEPTIDASE"/>
    <property type="match status" value="1"/>
</dbReference>
<keyword evidence="6 7" id="KW-0482">Metalloprotease</keyword>
<dbReference type="Pfam" id="PF01432">
    <property type="entry name" value="Peptidase_M3"/>
    <property type="match status" value="1"/>
</dbReference>
<dbReference type="RefSeq" id="WP_015750153.1">
    <property type="nucleotide sequence ID" value="NC_013235.1"/>
</dbReference>
<dbReference type="InterPro" id="IPR001567">
    <property type="entry name" value="Pept_M3A_M3B_dom"/>
</dbReference>